<dbReference type="Proteomes" id="UP001055811">
    <property type="component" value="Linkage Group LG01"/>
</dbReference>
<evidence type="ECO:0000313" key="2">
    <source>
        <dbReference type="Proteomes" id="UP001055811"/>
    </source>
</evidence>
<reference evidence="1 2" key="2">
    <citation type="journal article" date="2022" name="Mol. Ecol. Resour.">
        <title>The genomes of chicory, endive, great burdock and yacon provide insights into Asteraceae paleo-polyploidization history and plant inulin production.</title>
        <authorList>
            <person name="Fan W."/>
            <person name="Wang S."/>
            <person name="Wang H."/>
            <person name="Wang A."/>
            <person name="Jiang F."/>
            <person name="Liu H."/>
            <person name="Zhao H."/>
            <person name="Xu D."/>
            <person name="Zhang Y."/>
        </authorList>
    </citation>
    <scope>NUCLEOTIDE SEQUENCE [LARGE SCALE GENOMIC DNA]</scope>
    <source>
        <strain evidence="2">cv. Punajuju</strain>
        <tissue evidence="1">Leaves</tissue>
    </source>
</reference>
<accession>A0ACB9H5R3</accession>
<comment type="caution">
    <text evidence="1">The sequence shown here is derived from an EMBL/GenBank/DDBJ whole genome shotgun (WGS) entry which is preliminary data.</text>
</comment>
<dbReference type="EMBL" id="CM042009">
    <property type="protein sequence ID" value="KAI3791070.1"/>
    <property type="molecule type" value="Genomic_DNA"/>
</dbReference>
<name>A0ACB9H5R3_CICIN</name>
<reference evidence="2" key="1">
    <citation type="journal article" date="2022" name="Mol. Ecol. Resour.">
        <title>The genomes of chicory, endive, great burdock and yacon provide insights into Asteraceae palaeo-polyploidization history and plant inulin production.</title>
        <authorList>
            <person name="Fan W."/>
            <person name="Wang S."/>
            <person name="Wang H."/>
            <person name="Wang A."/>
            <person name="Jiang F."/>
            <person name="Liu H."/>
            <person name="Zhao H."/>
            <person name="Xu D."/>
            <person name="Zhang Y."/>
        </authorList>
    </citation>
    <scope>NUCLEOTIDE SEQUENCE [LARGE SCALE GENOMIC DNA]</scope>
    <source>
        <strain evidence="2">cv. Punajuju</strain>
    </source>
</reference>
<protein>
    <submittedName>
        <fullName evidence="1">Uncharacterized protein</fullName>
    </submittedName>
</protein>
<proteinExistence type="predicted"/>
<keyword evidence="2" id="KW-1185">Reference proteome</keyword>
<evidence type="ECO:0000313" key="1">
    <source>
        <dbReference type="EMBL" id="KAI3791070.1"/>
    </source>
</evidence>
<organism evidence="1 2">
    <name type="scientific">Cichorium intybus</name>
    <name type="common">Chicory</name>
    <dbReference type="NCBI Taxonomy" id="13427"/>
    <lineage>
        <taxon>Eukaryota</taxon>
        <taxon>Viridiplantae</taxon>
        <taxon>Streptophyta</taxon>
        <taxon>Embryophyta</taxon>
        <taxon>Tracheophyta</taxon>
        <taxon>Spermatophyta</taxon>
        <taxon>Magnoliopsida</taxon>
        <taxon>eudicotyledons</taxon>
        <taxon>Gunneridae</taxon>
        <taxon>Pentapetalae</taxon>
        <taxon>asterids</taxon>
        <taxon>campanulids</taxon>
        <taxon>Asterales</taxon>
        <taxon>Asteraceae</taxon>
        <taxon>Cichorioideae</taxon>
        <taxon>Cichorieae</taxon>
        <taxon>Cichoriinae</taxon>
        <taxon>Cichorium</taxon>
    </lineage>
</organism>
<sequence length="379" mass="43486">MRSPAPHFINSIRHGGHRRAFLVFDISLSLHISLSCFYDSRMRIKSIENFIAKYGHKQEMPFDPFDDEGEWDEGTEDPGAEDLDNINSVGMATQNRNYRGWTDNEENKLVEALVNMVNAGGYKADNGFKAGYLAHLEQVLKESLPESGLSGKPHIESKIKVMKKDWQVVYDMLHGSNTCGFGYDSANKCVTADDTVWDEYLKVHGSAAKWRNKKFRHFEDLCTVFGKDRAQGNKARDFVEMEKEANIEEQTQNLDDDSDDVVASTQTPSNNDKVQSQETQTSTRNKKRKTREDPMVKGFNDAVACLERISNKISKGVERKEDLDNKRATISSEISKMQTLTQVERFKAIRKMRDDKLVNTFWNVQESERENFINWVLEE</sequence>
<gene>
    <name evidence="1" type="ORF">L2E82_04647</name>
</gene>